<dbReference type="EMBL" id="JAIZAY010000022">
    <property type="protein sequence ID" value="KAJ8021152.1"/>
    <property type="molecule type" value="Genomic_DNA"/>
</dbReference>
<keyword evidence="10" id="KW-1185">Reference proteome</keyword>
<dbReference type="Pfam" id="PF00067">
    <property type="entry name" value="p450"/>
    <property type="match status" value="1"/>
</dbReference>
<dbReference type="AlphaFoldDB" id="A0A9Q1BDZ3"/>
<dbReference type="InterPro" id="IPR036396">
    <property type="entry name" value="Cyt_P450_sf"/>
</dbReference>
<gene>
    <name evidence="9" type="ORF">HOLleu_40941</name>
</gene>
<evidence type="ECO:0000256" key="1">
    <source>
        <dbReference type="ARBA" id="ARBA00001971"/>
    </source>
</evidence>
<protein>
    <submittedName>
        <fullName evidence="9">Cytochrome P450 2J5</fullName>
    </submittedName>
</protein>
<dbReference type="PRINTS" id="PR00463">
    <property type="entry name" value="EP450I"/>
</dbReference>
<dbReference type="Proteomes" id="UP001152320">
    <property type="component" value="Chromosome 22"/>
</dbReference>
<dbReference type="GO" id="GO:0020037">
    <property type="term" value="F:heme binding"/>
    <property type="evidence" value="ECO:0007669"/>
    <property type="project" value="InterPro"/>
</dbReference>
<proteinExistence type="inferred from homology"/>
<dbReference type="InterPro" id="IPR017972">
    <property type="entry name" value="Cyt_P450_CS"/>
</dbReference>
<accession>A0A9Q1BDZ3</accession>
<keyword evidence="7 8" id="KW-0349">Heme</keyword>
<evidence type="ECO:0000313" key="10">
    <source>
        <dbReference type="Proteomes" id="UP001152320"/>
    </source>
</evidence>
<dbReference type="GO" id="GO:0005506">
    <property type="term" value="F:iron ion binding"/>
    <property type="evidence" value="ECO:0007669"/>
    <property type="project" value="InterPro"/>
</dbReference>
<dbReference type="InterPro" id="IPR002401">
    <property type="entry name" value="Cyt_P450_E_grp-I"/>
</dbReference>
<reference evidence="9" key="1">
    <citation type="submission" date="2021-10" db="EMBL/GenBank/DDBJ databases">
        <title>Tropical sea cucumber genome reveals ecological adaptation and Cuvierian tubules defense mechanism.</title>
        <authorList>
            <person name="Chen T."/>
        </authorList>
    </citation>
    <scope>NUCLEOTIDE SEQUENCE</scope>
    <source>
        <strain evidence="9">Nanhai2018</strain>
        <tissue evidence="9">Muscle</tissue>
    </source>
</reference>
<dbReference type="Gene3D" id="1.10.630.10">
    <property type="entry name" value="Cytochrome P450"/>
    <property type="match status" value="1"/>
</dbReference>
<dbReference type="InterPro" id="IPR050182">
    <property type="entry name" value="Cytochrome_P450_fam2"/>
</dbReference>
<dbReference type="FunFam" id="1.10.630.10:FF:000036">
    <property type="entry name" value="CYtochrome P450 family"/>
    <property type="match status" value="1"/>
</dbReference>
<keyword evidence="6 8" id="KW-0503">Monooxygenase</keyword>
<dbReference type="GO" id="GO:0004497">
    <property type="term" value="F:monooxygenase activity"/>
    <property type="evidence" value="ECO:0007669"/>
    <property type="project" value="UniProtKB-KW"/>
</dbReference>
<sequence length="496" mass="55383">MLLHILCDHLTIVAIVITSISVWAFLRWGQDRNLNIPPGPNGSPLIGNLPAFLSSSPTDFFAECSKKFGDIFKLQLGQQRVFIVSCTDLGRKVFSNRDAQNRVPNVAYYKVFGRNAHGITFSSNGPCKDARRFLLGLFRDLGVGRGSFEYKILSEAERLAMNLGERVGKREADIKQKFFWAVSNITCGIVFGKQYEYDDPTLKQFVDFVETLFIAAGPGALFLTSPFLSALPFGPGSKALNCLRKFRKEMEKIINERISSFDPQETPCNVVDAFLLEIHNNPGNSGHINQENLLLCFVDLFVAGTETTTSTLSFAILFLTTHLQVQEKCQQELDLFIKGGGQLTYSERSRLPFLQAVIHETQRVSNVAPIGIPHLADKDIKLSGFDLPKGSAIAANMKVILMNDNVFENPEDFNPDRFIKDGAFEENPHVIPFSTGNRACLGEKLARMELFVFLSHLLSRYSFKPPKNVTMPSILNGIETAVTRSPLPYEVVISER</sequence>
<evidence type="ECO:0000256" key="2">
    <source>
        <dbReference type="ARBA" id="ARBA00010617"/>
    </source>
</evidence>
<evidence type="ECO:0000256" key="6">
    <source>
        <dbReference type="ARBA" id="ARBA00023033"/>
    </source>
</evidence>
<evidence type="ECO:0000256" key="8">
    <source>
        <dbReference type="RuleBase" id="RU000461"/>
    </source>
</evidence>
<evidence type="ECO:0000313" key="9">
    <source>
        <dbReference type="EMBL" id="KAJ8021152.1"/>
    </source>
</evidence>
<dbReference type="PROSITE" id="PS00086">
    <property type="entry name" value="CYTOCHROME_P450"/>
    <property type="match status" value="1"/>
</dbReference>
<dbReference type="SUPFAM" id="SSF48264">
    <property type="entry name" value="Cytochrome P450"/>
    <property type="match status" value="1"/>
</dbReference>
<feature type="binding site" description="axial binding residue" evidence="7">
    <location>
        <position position="440"/>
    </location>
    <ligand>
        <name>heme</name>
        <dbReference type="ChEBI" id="CHEBI:30413"/>
    </ligand>
    <ligandPart>
        <name>Fe</name>
        <dbReference type="ChEBI" id="CHEBI:18248"/>
    </ligandPart>
</feature>
<keyword evidence="4 8" id="KW-0560">Oxidoreductase</keyword>
<dbReference type="PRINTS" id="PR00385">
    <property type="entry name" value="P450"/>
</dbReference>
<keyword evidence="5 7" id="KW-0408">Iron</keyword>
<evidence type="ECO:0000256" key="4">
    <source>
        <dbReference type="ARBA" id="ARBA00023002"/>
    </source>
</evidence>
<name>A0A9Q1BDZ3_HOLLE</name>
<comment type="similarity">
    <text evidence="2 8">Belongs to the cytochrome P450 family.</text>
</comment>
<dbReference type="GO" id="GO:0016705">
    <property type="term" value="F:oxidoreductase activity, acting on paired donors, with incorporation or reduction of molecular oxygen"/>
    <property type="evidence" value="ECO:0007669"/>
    <property type="project" value="InterPro"/>
</dbReference>
<evidence type="ECO:0000256" key="3">
    <source>
        <dbReference type="ARBA" id="ARBA00022723"/>
    </source>
</evidence>
<evidence type="ECO:0000256" key="7">
    <source>
        <dbReference type="PIRSR" id="PIRSR602401-1"/>
    </source>
</evidence>
<dbReference type="PANTHER" id="PTHR24300">
    <property type="entry name" value="CYTOCHROME P450 508A4-RELATED"/>
    <property type="match status" value="1"/>
</dbReference>
<dbReference type="InterPro" id="IPR001128">
    <property type="entry name" value="Cyt_P450"/>
</dbReference>
<comment type="caution">
    <text evidence="9">The sequence shown here is derived from an EMBL/GenBank/DDBJ whole genome shotgun (WGS) entry which is preliminary data.</text>
</comment>
<dbReference type="OrthoDB" id="2789670at2759"/>
<evidence type="ECO:0000256" key="5">
    <source>
        <dbReference type="ARBA" id="ARBA00023004"/>
    </source>
</evidence>
<organism evidence="9 10">
    <name type="scientific">Holothuria leucospilota</name>
    <name type="common">Black long sea cucumber</name>
    <name type="synonym">Mertensiothuria leucospilota</name>
    <dbReference type="NCBI Taxonomy" id="206669"/>
    <lineage>
        <taxon>Eukaryota</taxon>
        <taxon>Metazoa</taxon>
        <taxon>Echinodermata</taxon>
        <taxon>Eleutherozoa</taxon>
        <taxon>Echinozoa</taxon>
        <taxon>Holothuroidea</taxon>
        <taxon>Aspidochirotacea</taxon>
        <taxon>Aspidochirotida</taxon>
        <taxon>Holothuriidae</taxon>
        <taxon>Holothuria</taxon>
    </lineage>
</organism>
<comment type="cofactor">
    <cofactor evidence="1 7">
        <name>heme</name>
        <dbReference type="ChEBI" id="CHEBI:30413"/>
    </cofactor>
</comment>
<keyword evidence="3 7" id="KW-0479">Metal-binding</keyword>